<keyword evidence="8 17" id="KW-0675">Receptor</keyword>
<protein>
    <submittedName>
        <fullName evidence="17 18">Calcitonin gene-related peptide type 1 receptor</fullName>
    </submittedName>
</protein>
<dbReference type="PROSITE" id="PS50227">
    <property type="entry name" value="G_PROTEIN_RECEP_F2_3"/>
    <property type="match status" value="1"/>
</dbReference>
<feature type="chain" id="PRO_5014545775" evidence="13">
    <location>
        <begin position="23"/>
        <end position="700"/>
    </location>
</feature>
<dbReference type="Pfam" id="PF00002">
    <property type="entry name" value="7tm_2"/>
    <property type="match status" value="1"/>
</dbReference>
<evidence type="ECO:0000256" key="3">
    <source>
        <dbReference type="ARBA" id="ARBA00022475"/>
    </source>
</evidence>
<dbReference type="AlphaFoldDB" id="A0A1S3HUP5"/>
<evidence type="ECO:0000256" key="12">
    <source>
        <dbReference type="SAM" id="Phobius"/>
    </source>
</evidence>
<evidence type="ECO:0000259" key="14">
    <source>
        <dbReference type="PROSITE" id="PS50227"/>
    </source>
</evidence>
<keyword evidence="9" id="KW-0325">Glycoprotein</keyword>
<keyword evidence="3" id="KW-1003">Cell membrane</keyword>
<comment type="similarity">
    <text evidence="2">Belongs to the G-protein coupled receptor 2 family.</text>
</comment>
<feature type="transmembrane region" description="Helical" evidence="12">
    <location>
        <begin position="215"/>
        <end position="238"/>
    </location>
</feature>
<evidence type="ECO:0000256" key="1">
    <source>
        <dbReference type="ARBA" id="ARBA00004651"/>
    </source>
</evidence>
<dbReference type="GO" id="GO:0007166">
    <property type="term" value="P:cell surface receptor signaling pathway"/>
    <property type="evidence" value="ECO:0007669"/>
    <property type="project" value="InterPro"/>
</dbReference>
<organism evidence="18">
    <name type="scientific">Lingula anatina</name>
    <name type="common">Brachiopod</name>
    <name type="synonym">Lingula unguis</name>
    <dbReference type="NCBI Taxonomy" id="7574"/>
    <lineage>
        <taxon>Eukaryota</taxon>
        <taxon>Metazoa</taxon>
        <taxon>Spiralia</taxon>
        <taxon>Lophotrochozoa</taxon>
        <taxon>Brachiopoda</taxon>
        <taxon>Linguliformea</taxon>
        <taxon>Lingulata</taxon>
        <taxon>Lingulida</taxon>
        <taxon>Linguloidea</taxon>
        <taxon>Lingulidae</taxon>
        <taxon>Lingula</taxon>
    </lineage>
</organism>
<dbReference type="GO" id="GO:0005886">
    <property type="term" value="C:plasma membrane"/>
    <property type="evidence" value="ECO:0007669"/>
    <property type="project" value="UniProtKB-SubCell"/>
</dbReference>
<reference evidence="17 18" key="1">
    <citation type="submission" date="2023-09" db="UniProtKB">
        <authorList>
            <consortium name="RefSeq"/>
        </authorList>
    </citation>
    <scope>IDENTIFICATION</scope>
    <source>
        <tissue evidence="17 18">Gonads</tissue>
    </source>
</reference>
<feature type="domain" description="G-protein coupled receptors family 2 profile 1" evidence="14">
    <location>
        <begin position="125"/>
        <end position="209"/>
    </location>
</feature>
<evidence type="ECO:0000259" key="15">
    <source>
        <dbReference type="PROSITE" id="PS50261"/>
    </source>
</evidence>
<feature type="transmembrane region" description="Helical" evidence="12">
    <location>
        <begin position="250"/>
        <end position="268"/>
    </location>
</feature>
<evidence type="ECO:0000256" key="9">
    <source>
        <dbReference type="ARBA" id="ARBA00023180"/>
    </source>
</evidence>
<gene>
    <name evidence="17 18" type="primary">LOC106158352</name>
</gene>
<dbReference type="InterPro" id="IPR017983">
    <property type="entry name" value="GPCR_2_secretin-like_CS"/>
</dbReference>
<feature type="region of interest" description="Disordered" evidence="11">
    <location>
        <begin position="662"/>
        <end position="687"/>
    </location>
</feature>
<evidence type="ECO:0000256" key="13">
    <source>
        <dbReference type="SAM" id="SignalP"/>
    </source>
</evidence>
<name>A0A1S3HUP5_LINAN</name>
<dbReference type="RefSeq" id="XP_013389737.1">
    <property type="nucleotide sequence ID" value="XM_013534283.2"/>
</dbReference>
<evidence type="ECO:0000256" key="8">
    <source>
        <dbReference type="ARBA" id="ARBA00023170"/>
    </source>
</evidence>
<evidence type="ECO:0000256" key="5">
    <source>
        <dbReference type="ARBA" id="ARBA00022989"/>
    </source>
</evidence>
<dbReference type="SMART" id="SM00008">
    <property type="entry name" value="HormR"/>
    <property type="match status" value="1"/>
</dbReference>
<feature type="transmembrane region" description="Helical" evidence="12">
    <location>
        <begin position="448"/>
        <end position="468"/>
    </location>
</feature>
<evidence type="ECO:0000256" key="7">
    <source>
        <dbReference type="ARBA" id="ARBA00023136"/>
    </source>
</evidence>
<feature type="transmembrane region" description="Helical" evidence="12">
    <location>
        <begin position="333"/>
        <end position="353"/>
    </location>
</feature>
<dbReference type="CDD" id="cd15041">
    <property type="entry name" value="7tmB1_hormone_R"/>
    <property type="match status" value="1"/>
</dbReference>
<dbReference type="RefSeq" id="XP_013389738.1">
    <property type="nucleotide sequence ID" value="XM_013534284.2"/>
</dbReference>
<evidence type="ECO:0000313" key="17">
    <source>
        <dbReference type="RefSeq" id="XP_013389737.1"/>
    </source>
</evidence>
<dbReference type="KEGG" id="lak:106158352"/>
<feature type="signal peptide" evidence="13">
    <location>
        <begin position="1"/>
        <end position="22"/>
    </location>
</feature>
<feature type="transmembrane region" description="Helical" evidence="12">
    <location>
        <begin position="373"/>
        <end position="398"/>
    </location>
</feature>
<dbReference type="PANTHER" id="PTHR45620:SF42">
    <property type="entry name" value="G-PROTEIN COUPLED RECEPTOR SEB-2"/>
    <property type="match status" value="1"/>
</dbReference>
<keyword evidence="7 12" id="KW-0472">Membrane</keyword>
<keyword evidence="4 12" id="KW-0812">Transmembrane</keyword>
<sequence>MIAALRMILVSILLLKIRTSNSQNTTATPLCRHRSSQYFPPDVFNKIACADCFGFLYEDNAILLPGGPYLIYKDTLINGSIFSANATKAILADIENKTKTSLICSSLESWEQCDRWRQCCQEAARCCDKLKQVSVQTREGYCPYTWDGWLCWDSDVRAGSRGSMACPGFVEHVSTSELATKTCTDKGTWWRSNDTNQEWTNYSSCITIGAKRDTIYVRIACNAVGIVALVPAVIIFLSFKQLSTQHRVQIHVNLFISFILTGVIYIILDSVVFLDRLSHSKETSIIYKNHIGCKILYMLTRYIRMTNYTWMFLEGFYLHRLIVRTFQTPKKIWWIYPVGWGFPLLPVAVYSLIKASSKQNRECWVPNMAGFEWIIYTPNLLSLVMNLFFLCNILRILLTQLQRHPNEPSNYRRGLKATFVLVPLFGLQLLAIIYRPQEKNVDFSWYEILSAVLANTQGFLVALIFCFFNGEVIGQLRQSAQRHKVRRESRRSTIGTMSTALSFRNQSYGGQSEQTFGQRHQSVGSAITLRHCSLCSANYTDSCNCREKVTYRYGSSAPLRDDAIQEEIGGAPDSKTNIHNISEENGESLHRSTHSVTQSARDMTTSPTLNENTLPSRDSPTCSTHEAFALPAGEELNNDQETKVPLLGDLSPREDQTVSQSVITSQSNNGCSPIWRKKPSTGSKDFTKYTVLGSESKAPL</sequence>
<dbReference type="GO" id="GO:0007188">
    <property type="term" value="P:adenylate cyclase-modulating G protein-coupled receptor signaling pathway"/>
    <property type="evidence" value="ECO:0007669"/>
    <property type="project" value="TreeGrafter"/>
</dbReference>
<dbReference type="STRING" id="7574.A0A1S3HUP5"/>
<dbReference type="InterPro" id="IPR036445">
    <property type="entry name" value="GPCR_2_extracell_dom_sf"/>
</dbReference>
<evidence type="ECO:0000256" key="10">
    <source>
        <dbReference type="ARBA" id="ARBA00023224"/>
    </source>
</evidence>
<dbReference type="OrthoDB" id="6160250at2759"/>
<evidence type="ECO:0000256" key="6">
    <source>
        <dbReference type="ARBA" id="ARBA00023040"/>
    </source>
</evidence>
<evidence type="ECO:0000313" key="16">
    <source>
        <dbReference type="Proteomes" id="UP000085678"/>
    </source>
</evidence>
<evidence type="ECO:0000313" key="18">
    <source>
        <dbReference type="RefSeq" id="XP_013389738.1"/>
    </source>
</evidence>
<keyword evidence="5 12" id="KW-1133">Transmembrane helix</keyword>
<dbReference type="PRINTS" id="PR00249">
    <property type="entry name" value="GPCRSECRETIN"/>
</dbReference>
<dbReference type="SUPFAM" id="SSF111418">
    <property type="entry name" value="Hormone receptor domain"/>
    <property type="match status" value="1"/>
</dbReference>
<accession>A0A1S3HUP5</accession>
<feature type="transmembrane region" description="Helical" evidence="12">
    <location>
        <begin position="419"/>
        <end position="436"/>
    </location>
</feature>
<dbReference type="InterPro" id="IPR001879">
    <property type="entry name" value="GPCR_2_extracellular_dom"/>
</dbReference>
<dbReference type="PROSITE" id="PS00650">
    <property type="entry name" value="G_PROTEIN_RECEP_F2_2"/>
    <property type="match status" value="1"/>
</dbReference>
<feature type="domain" description="G-protein coupled receptors family 2 profile 2" evidence="15">
    <location>
        <begin position="214"/>
        <end position="469"/>
    </location>
</feature>
<dbReference type="GO" id="GO:0008528">
    <property type="term" value="F:G protein-coupled peptide receptor activity"/>
    <property type="evidence" value="ECO:0007669"/>
    <property type="project" value="TreeGrafter"/>
</dbReference>
<dbReference type="InterPro" id="IPR017981">
    <property type="entry name" value="GPCR_2-like_7TM"/>
</dbReference>
<keyword evidence="16" id="KW-1185">Reference proteome</keyword>
<dbReference type="Gene3D" id="4.10.1240.10">
    <property type="entry name" value="GPCR, family 2, extracellular hormone receptor domain"/>
    <property type="match status" value="1"/>
</dbReference>
<proteinExistence type="inferred from homology"/>
<evidence type="ECO:0000256" key="11">
    <source>
        <dbReference type="SAM" id="MobiDB-lite"/>
    </source>
</evidence>
<dbReference type="PROSITE" id="PS50261">
    <property type="entry name" value="G_PROTEIN_RECEP_F2_4"/>
    <property type="match status" value="1"/>
</dbReference>
<evidence type="ECO:0000256" key="4">
    <source>
        <dbReference type="ARBA" id="ARBA00022692"/>
    </source>
</evidence>
<keyword evidence="6" id="KW-0297">G-protein coupled receptor</keyword>
<dbReference type="Proteomes" id="UP000085678">
    <property type="component" value="Unplaced"/>
</dbReference>
<dbReference type="InterPro" id="IPR050332">
    <property type="entry name" value="GPCR_2"/>
</dbReference>
<dbReference type="PANTHER" id="PTHR45620">
    <property type="entry name" value="PDF RECEPTOR-LIKE PROTEIN-RELATED"/>
    <property type="match status" value="1"/>
</dbReference>
<dbReference type="SUPFAM" id="SSF81321">
    <property type="entry name" value="Family A G protein-coupled receptor-like"/>
    <property type="match status" value="1"/>
</dbReference>
<evidence type="ECO:0000256" key="2">
    <source>
        <dbReference type="ARBA" id="ARBA00005314"/>
    </source>
</evidence>
<dbReference type="GeneID" id="106158352"/>
<dbReference type="Gene3D" id="1.20.1070.10">
    <property type="entry name" value="Rhodopsin 7-helix transmembrane proteins"/>
    <property type="match status" value="1"/>
</dbReference>
<keyword evidence="10" id="KW-0807">Transducer</keyword>
<keyword evidence="13" id="KW-0732">Signal</keyword>
<comment type="subcellular location">
    <subcellularLocation>
        <location evidence="1">Cell membrane</location>
        <topology evidence="1">Multi-pass membrane protein</topology>
    </subcellularLocation>
</comment>
<feature type="region of interest" description="Disordered" evidence="11">
    <location>
        <begin position="597"/>
        <end position="622"/>
    </location>
</feature>
<dbReference type="InterPro" id="IPR000832">
    <property type="entry name" value="GPCR_2_secretin-like"/>
</dbReference>
<dbReference type="Pfam" id="PF02793">
    <property type="entry name" value="HRM"/>
    <property type="match status" value="1"/>
</dbReference>